<evidence type="ECO:0000259" key="5">
    <source>
        <dbReference type="PROSITE" id="PS51352"/>
    </source>
</evidence>
<name>A0ABT6F3L7_9BACT</name>
<dbReference type="RefSeq" id="WP_277858530.1">
    <property type="nucleotide sequence ID" value="NZ_JARRAG010000001.1"/>
</dbReference>
<reference evidence="6 7" key="1">
    <citation type="submission" date="2023-03" db="EMBL/GenBank/DDBJ databases">
        <title>Paludisphaera mucosa sp. nov. a novel planctomycete from northern fen.</title>
        <authorList>
            <person name="Ivanova A."/>
        </authorList>
    </citation>
    <scope>NUCLEOTIDE SEQUENCE [LARGE SCALE GENOMIC DNA]</scope>
    <source>
        <strain evidence="6 7">Pla2</strain>
    </source>
</reference>
<dbReference type="InterPro" id="IPR050553">
    <property type="entry name" value="Thioredoxin_ResA/DsbE_sf"/>
</dbReference>
<sequence>MLLATAFGAALSAQETAGVASPSNILDGLTKECERDYRAWVEVERASRTGKEKEVAARERPDPSAWAARFRDFADAHRADPSAIEALYRAIGLFRQDDRANREAMESVFDRLKTDWAGSPALAKTFPRIGVYGGLCKGSVPFLREVVAKNPSREVRGHAEFALAGMLDRHSRLSVLAAESPQTRDKLEAAYGKENLESILKIDADRLAAESVTLAEHVAAEYADVPWWLGLPPGAPKPRTLGSYAADMLARERETAVGRRMPEIVGEDVGGEPLRLSDYRGKVVVIVFWASWCGPCMAMLPHERELVARHKDRPFALIGVSVDRTREDARAVVEREKPTWPSWFDGERKISERLHIDGQGIPRVYVLDAEGVIRFKDVRAERLDKAVDSLLQPGR</sequence>
<evidence type="ECO:0000256" key="4">
    <source>
        <dbReference type="ARBA" id="ARBA00023284"/>
    </source>
</evidence>
<evidence type="ECO:0000256" key="3">
    <source>
        <dbReference type="ARBA" id="ARBA00023157"/>
    </source>
</evidence>
<dbReference type="SUPFAM" id="SSF52833">
    <property type="entry name" value="Thioredoxin-like"/>
    <property type="match status" value="1"/>
</dbReference>
<protein>
    <submittedName>
        <fullName evidence="6">TlpA disulfide reductase family protein</fullName>
    </submittedName>
</protein>
<dbReference type="Gene3D" id="3.40.30.10">
    <property type="entry name" value="Glutaredoxin"/>
    <property type="match status" value="1"/>
</dbReference>
<organism evidence="6 7">
    <name type="scientific">Paludisphaera mucosa</name>
    <dbReference type="NCBI Taxonomy" id="3030827"/>
    <lineage>
        <taxon>Bacteria</taxon>
        <taxon>Pseudomonadati</taxon>
        <taxon>Planctomycetota</taxon>
        <taxon>Planctomycetia</taxon>
        <taxon>Isosphaerales</taxon>
        <taxon>Isosphaeraceae</taxon>
        <taxon>Paludisphaera</taxon>
    </lineage>
</organism>
<comment type="subcellular location">
    <subcellularLocation>
        <location evidence="1">Cell envelope</location>
    </subcellularLocation>
</comment>
<proteinExistence type="predicted"/>
<dbReference type="Pfam" id="PF08534">
    <property type="entry name" value="Redoxin"/>
    <property type="match status" value="1"/>
</dbReference>
<evidence type="ECO:0000313" key="6">
    <source>
        <dbReference type="EMBL" id="MDG3002163.1"/>
    </source>
</evidence>
<dbReference type="Proteomes" id="UP001216907">
    <property type="component" value="Unassembled WGS sequence"/>
</dbReference>
<keyword evidence="2" id="KW-0201">Cytochrome c-type biogenesis</keyword>
<accession>A0ABT6F3L7</accession>
<dbReference type="CDD" id="cd02966">
    <property type="entry name" value="TlpA_like_family"/>
    <property type="match status" value="1"/>
</dbReference>
<dbReference type="PROSITE" id="PS51352">
    <property type="entry name" value="THIOREDOXIN_2"/>
    <property type="match status" value="1"/>
</dbReference>
<dbReference type="EMBL" id="JARRAG010000001">
    <property type="protein sequence ID" value="MDG3002163.1"/>
    <property type="molecule type" value="Genomic_DNA"/>
</dbReference>
<gene>
    <name evidence="6" type="ORF">PZE19_00030</name>
</gene>
<keyword evidence="7" id="KW-1185">Reference proteome</keyword>
<dbReference type="InterPro" id="IPR013740">
    <property type="entry name" value="Redoxin"/>
</dbReference>
<keyword evidence="4" id="KW-0676">Redox-active center</keyword>
<evidence type="ECO:0000256" key="1">
    <source>
        <dbReference type="ARBA" id="ARBA00004196"/>
    </source>
</evidence>
<feature type="domain" description="Thioredoxin" evidence="5">
    <location>
        <begin position="255"/>
        <end position="392"/>
    </location>
</feature>
<dbReference type="PANTHER" id="PTHR42852">
    <property type="entry name" value="THIOL:DISULFIDE INTERCHANGE PROTEIN DSBE"/>
    <property type="match status" value="1"/>
</dbReference>
<evidence type="ECO:0000256" key="2">
    <source>
        <dbReference type="ARBA" id="ARBA00022748"/>
    </source>
</evidence>
<evidence type="ECO:0000313" key="7">
    <source>
        <dbReference type="Proteomes" id="UP001216907"/>
    </source>
</evidence>
<dbReference type="PANTHER" id="PTHR42852:SF6">
    <property type="entry name" value="THIOL:DISULFIDE INTERCHANGE PROTEIN DSBE"/>
    <property type="match status" value="1"/>
</dbReference>
<keyword evidence="3" id="KW-1015">Disulfide bond</keyword>
<dbReference type="InterPro" id="IPR036249">
    <property type="entry name" value="Thioredoxin-like_sf"/>
</dbReference>
<dbReference type="InterPro" id="IPR013766">
    <property type="entry name" value="Thioredoxin_domain"/>
</dbReference>
<comment type="caution">
    <text evidence="6">The sequence shown here is derived from an EMBL/GenBank/DDBJ whole genome shotgun (WGS) entry which is preliminary data.</text>
</comment>